<sequence>MRHHHLLNHAETGIPAHYHAFIEWISQETGMSDSLLHVHTGMLVLVVARLLTRRSLGTFVPLMWVTIAEMGNEVMDRLWFGNWNWPDTSSDIANTLFWPALISIAVRLRPMIDGRVRRRRGG</sequence>
<name>A0A8T4ILE3_9SPHN</name>
<dbReference type="EMBL" id="JAGRQC010000006">
    <property type="protein sequence ID" value="MBR0553945.1"/>
    <property type="molecule type" value="Genomic_DNA"/>
</dbReference>
<protein>
    <submittedName>
        <fullName evidence="1">Uncharacterized protein</fullName>
    </submittedName>
</protein>
<evidence type="ECO:0000313" key="2">
    <source>
        <dbReference type="Proteomes" id="UP000676996"/>
    </source>
</evidence>
<organism evidence="1 2">
    <name type="scientific">Stakelama marina</name>
    <dbReference type="NCBI Taxonomy" id="2826939"/>
    <lineage>
        <taxon>Bacteria</taxon>
        <taxon>Pseudomonadati</taxon>
        <taxon>Pseudomonadota</taxon>
        <taxon>Alphaproteobacteria</taxon>
        <taxon>Sphingomonadales</taxon>
        <taxon>Sphingomonadaceae</taxon>
        <taxon>Stakelama</taxon>
    </lineage>
</organism>
<gene>
    <name evidence="1" type="ORF">J7S20_15680</name>
</gene>
<evidence type="ECO:0000313" key="1">
    <source>
        <dbReference type="EMBL" id="MBR0553945.1"/>
    </source>
</evidence>
<proteinExistence type="predicted"/>
<dbReference type="RefSeq" id="WP_284055196.1">
    <property type="nucleotide sequence ID" value="NZ_JAGRQC010000006.1"/>
</dbReference>
<accession>A0A8T4ILE3</accession>
<keyword evidence="2" id="KW-1185">Reference proteome</keyword>
<dbReference type="Proteomes" id="UP000676996">
    <property type="component" value="Unassembled WGS sequence"/>
</dbReference>
<comment type="caution">
    <text evidence="1">The sequence shown here is derived from an EMBL/GenBank/DDBJ whole genome shotgun (WGS) entry which is preliminary data.</text>
</comment>
<dbReference type="AlphaFoldDB" id="A0A8T4ILE3"/>
<reference evidence="1" key="1">
    <citation type="submission" date="2021-04" db="EMBL/GenBank/DDBJ databases">
        <title>Ouciella asimina sp. nov., isolated from the surface seawater in the hydrothermal field of Okinawa Trough.</title>
        <authorList>
            <person name="Shuang W."/>
        </authorList>
    </citation>
    <scope>NUCLEOTIDE SEQUENCE</scope>
    <source>
        <strain evidence="1">LXI357</strain>
    </source>
</reference>